<comment type="caution">
    <text evidence="1">The sequence shown here is derived from an EMBL/GenBank/DDBJ whole genome shotgun (WGS) entry which is preliminary data.</text>
</comment>
<evidence type="ECO:0000313" key="1">
    <source>
        <dbReference type="EMBL" id="GAA1994758.1"/>
    </source>
</evidence>
<name>A0ABN2SYU5_9PSEU</name>
<protein>
    <submittedName>
        <fullName evidence="1">Uncharacterized protein</fullName>
    </submittedName>
</protein>
<proteinExistence type="predicted"/>
<sequence length="128" mass="14581">MTVYGRDEQEWERLVEAARSFLVETAKLSRTTTYTELNAVLARRTGAMEFDFSLDRDRAALGHLLGCVVDRTYPSLGFMLSSLVQYLDANDAGPGFYALAQQLGLWKSGQSRERFWIEQLTASYGHYR</sequence>
<dbReference type="RefSeq" id="WP_344432210.1">
    <property type="nucleotide sequence ID" value="NZ_BAAANN010000085.1"/>
</dbReference>
<evidence type="ECO:0000313" key="2">
    <source>
        <dbReference type="Proteomes" id="UP001501116"/>
    </source>
</evidence>
<gene>
    <name evidence="1" type="ORF">GCM10009754_87600</name>
</gene>
<organism evidence="1 2">
    <name type="scientific">Amycolatopsis minnesotensis</name>
    <dbReference type="NCBI Taxonomy" id="337894"/>
    <lineage>
        <taxon>Bacteria</taxon>
        <taxon>Bacillati</taxon>
        <taxon>Actinomycetota</taxon>
        <taxon>Actinomycetes</taxon>
        <taxon>Pseudonocardiales</taxon>
        <taxon>Pseudonocardiaceae</taxon>
        <taxon>Amycolatopsis</taxon>
    </lineage>
</organism>
<dbReference type="EMBL" id="BAAANN010000085">
    <property type="protein sequence ID" value="GAA1994758.1"/>
    <property type="molecule type" value="Genomic_DNA"/>
</dbReference>
<reference evidence="1 2" key="1">
    <citation type="journal article" date="2019" name="Int. J. Syst. Evol. Microbiol.">
        <title>The Global Catalogue of Microorganisms (GCM) 10K type strain sequencing project: providing services to taxonomists for standard genome sequencing and annotation.</title>
        <authorList>
            <consortium name="The Broad Institute Genomics Platform"/>
            <consortium name="The Broad Institute Genome Sequencing Center for Infectious Disease"/>
            <person name="Wu L."/>
            <person name="Ma J."/>
        </authorList>
    </citation>
    <scope>NUCLEOTIDE SEQUENCE [LARGE SCALE GENOMIC DNA]</scope>
    <source>
        <strain evidence="1 2">JCM 14545</strain>
    </source>
</reference>
<accession>A0ABN2SYU5</accession>
<keyword evidence="2" id="KW-1185">Reference proteome</keyword>
<dbReference type="Proteomes" id="UP001501116">
    <property type="component" value="Unassembled WGS sequence"/>
</dbReference>